<feature type="compositionally biased region" description="Polar residues" evidence="2">
    <location>
        <begin position="172"/>
        <end position="186"/>
    </location>
</feature>
<dbReference type="EMBL" id="CAIX01000279">
    <property type="protein sequence ID" value="CCI49169.1"/>
    <property type="molecule type" value="Genomic_DNA"/>
</dbReference>
<dbReference type="InParanoid" id="A0A024GRG5"/>
<dbReference type="STRING" id="65357.A0A024GRG5"/>
<feature type="compositionally biased region" description="Basic and acidic residues" evidence="2">
    <location>
        <begin position="191"/>
        <end position="203"/>
    </location>
</feature>
<dbReference type="Pfam" id="PF10358">
    <property type="entry name" value="NT-C2"/>
    <property type="match status" value="1"/>
</dbReference>
<dbReference type="OrthoDB" id="163563at2759"/>
<feature type="domain" description="C2 NT-type" evidence="3">
    <location>
        <begin position="8"/>
        <end position="146"/>
    </location>
</feature>
<dbReference type="PROSITE" id="PS51840">
    <property type="entry name" value="C2_NT"/>
    <property type="match status" value="1"/>
</dbReference>
<feature type="region of interest" description="Disordered" evidence="2">
    <location>
        <begin position="165"/>
        <end position="203"/>
    </location>
</feature>
<reference evidence="4 5" key="1">
    <citation type="submission" date="2012-05" db="EMBL/GenBank/DDBJ databases">
        <title>Recombination and specialization in a pathogen metapopulation.</title>
        <authorList>
            <person name="Gardiner A."/>
            <person name="Kemen E."/>
            <person name="Schultz-Larsen T."/>
            <person name="MacLean D."/>
            <person name="Van Oosterhout C."/>
            <person name="Jones J.D.G."/>
        </authorList>
    </citation>
    <scope>NUCLEOTIDE SEQUENCE [LARGE SCALE GENOMIC DNA]</scope>
    <source>
        <strain evidence="4 5">Ac Nc2</strain>
    </source>
</reference>
<evidence type="ECO:0000256" key="2">
    <source>
        <dbReference type="SAM" id="MobiDB-lite"/>
    </source>
</evidence>
<comment type="caution">
    <text evidence="4">The sequence shown here is derived from an EMBL/GenBank/DDBJ whole genome shotgun (WGS) entry which is preliminary data.</text>
</comment>
<dbReference type="InterPro" id="IPR019448">
    <property type="entry name" value="NT-C2"/>
</dbReference>
<feature type="coiled-coil region" evidence="1">
    <location>
        <begin position="210"/>
        <end position="258"/>
    </location>
</feature>
<accession>A0A024GRG5</accession>
<protein>
    <recommendedName>
        <fullName evidence="3">C2 NT-type domain-containing protein</fullName>
    </recommendedName>
</protein>
<proteinExistence type="predicted"/>
<name>A0A024GRG5_9STRA</name>
<organism evidence="4 5">
    <name type="scientific">Albugo candida</name>
    <dbReference type="NCBI Taxonomy" id="65357"/>
    <lineage>
        <taxon>Eukaryota</taxon>
        <taxon>Sar</taxon>
        <taxon>Stramenopiles</taxon>
        <taxon>Oomycota</taxon>
        <taxon>Peronosporomycetes</taxon>
        <taxon>Albuginales</taxon>
        <taxon>Albuginaceae</taxon>
        <taxon>Albugo</taxon>
    </lineage>
</organism>
<keyword evidence="5" id="KW-1185">Reference proteome</keyword>
<feature type="region of interest" description="Disordered" evidence="2">
    <location>
        <begin position="564"/>
        <end position="584"/>
    </location>
</feature>
<evidence type="ECO:0000259" key="3">
    <source>
        <dbReference type="PROSITE" id="PS51840"/>
    </source>
</evidence>
<dbReference type="Proteomes" id="UP000053237">
    <property type="component" value="Unassembled WGS sequence"/>
</dbReference>
<sequence>MERFIQVTGRANKSAVGFQIQLIVHRLTASLPACQGAELTAMLVRKKKKIVSKSSLYQNTTREVVWGDIFPFSTTLYLAKTGLFQAKMFDLVIFDAHTNRQVASFQFNLSEVVQNGKSSTKESLMIPVTKCQDQGASLSLTIFSSRVSLRRALDHKDGIERLGEAHFDHSEQSVSKSDSPSKTPNGLHQIASKEDASRASKLVGFEDEHTKALKEDLREKEMENERLQQINIQKDQTIKQLKSELSQMKSECGRIRAKEETEDRRIDDYYEQEQVHDTFVEIDMGERENDRSSVTDLFIDARDPNGYEELHELKESTQKIIQEHVAVITLLEKDKVVLRSRVKQLELEVERLMKHRDSIEDMSRSEQMRLSEDCDRFRKSLSLTDKEKETLLQQLRDLDHELKVSKEDNENLLYRVHQLQQEKAEAYTQVSQSEKHMEALEAQLEAFSGEFATGKSDLIQATERHNHLKCEYEALKLEAEALRVRASDLEKALSKNEKKKKKIETALSNRLAMSQQELENLAFKCGTLRARNASLGRLLDEQASELQKMNADRSKLLSEHETFVAKTESKSQSTETEAKGSDNSDVMARLNALEDENDYYQRELIDSKMKVAELTAINDDLCVQNKKQERMLVQQSLQHNENQEKSKK</sequence>
<keyword evidence="1" id="KW-0175">Coiled coil</keyword>
<evidence type="ECO:0000256" key="1">
    <source>
        <dbReference type="SAM" id="Coils"/>
    </source>
</evidence>
<feature type="coiled-coil region" evidence="1">
    <location>
        <begin position="328"/>
        <end position="509"/>
    </location>
</feature>
<evidence type="ECO:0000313" key="4">
    <source>
        <dbReference type="EMBL" id="CCI49169.1"/>
    </source>
</evidence>
<gene>
    <name evidence="4" type="ORF">BN9_104510</name>
</gene>
<evidence type="ECO:0000313" key="5">
    <source>
        <dbReference type="Proteomes" id="UP000053237"/>
    </source>
</evidence>
<dbReference type="AlphaFoldDB" id="A0A024GRG5"/>